<feature type="region of interest" description="Disordered" evidence="1">
    <location>
        <begin position="325"/>
        <end position="380"/>
    </location>
</feature>
<evidence type="ECO:0000313" key="2">
    <source>
        <dbReference type="EMBL" id="CAA9250498.1"/>
    </source>
</evidence>
<dbReference type="AlphaFoldDB" id="A0A6J4IHB8"/>
<feature type="compositionally biased region" description="Basic residues" evidence="1">
    <location>
        <begin position="181"/>
        <end position="195"/>
    </location>
</feature>
<organism evidence="2">
    <name type="scientific">uncultured Mycobacteriales bacterium</name>
    <dbReference type="NCBI Taxonomy" id="581187"/>
    <lineage>
        <taxon>Bacteria</taxon>
        <taxon>Bacillati</taxon>
        <taxon>Actinomycetota</taxon>
        <taxon>Actinomycetes</taxon>
        <taxon>Mycobacteriales</taxon>
        <taxon>environmental samples</taxon>
    </lineage>
</organism>
<accession>A0A6J4IHB8</accession>
<feature type="compositionally biased region" description="Basic residues" evidence="1">
    <location>
        <begin position="127"/>
        <end position="137"/>
    </location>
</feature>
<proteinExistence type="predicted"/>
<evidence type="ECO:0000256" key="1">
    <source>
        <dbReference type="SAM" id="MobiDB-lite"/>
    </source>
</evidence>
<feature type="non-terminal residue" evidence="2">
    <location>
        <position position="380"/>
    </location>
</feature>
<feature type="compositionally biased region" description="Basic residues" evidence="1">
    <location>
        <begin position="82"/>
        <end position="102"/>
    </location>
</feature>
<feature type="region of interest" description="Disordered" evidence="1">
    <location>
        <begin position="1"/>
        <end position="287"/>
    </location>
</feature>
<protein>
    <submittedName>
        <fullName evidence="2">Uncharacterized protein</fullName>
    </submittedName>
</protein>
<feature type="non-terminal residue" evidence="2">
    <location>
        <position position="1"/>
    </location>
</feature>
<dbReference type="EMBL" id="CADCTP010000174">
    <property type="protein sequence ID" value="CAA9250498.1"/>
    <property type="molecule type" value="Genomic_DNA"/>
</dbReference>
<feature type="compositionally biased region" description="Basic and acidic residues" evidence="1">
    <location>
        <begin position="138"/>
        <end position="150"/>
    </location>
</feature>
<feature type="compositionally biased region" description="Basic residues" evidence="1">
    <location>
        <begin position="238"/>
        <end position="248"/>
    </location>
</feature>
<gene>
    <name evidence="2" type="ORF">AVDCRST_MAG41-1872</name>
</gene>
<name>A0A6J4IHB8_9ACTN</name>
<sequence length="380" mass="40751">DPAVPTAGRRPRTGGGRGGAGEPVAGPRPAHRRLRGGVRRPPGRTGGECAVHRVRHGRAVPGRRDARTGARRRGGDALGQLRGRRERRGHRGRPPGVLRRRPAHAESRAGGRRRGRHPADEGGRGPALRRRPRRRGPDRRLLPRAGDRAGRGLRLLGGVVGGRPAGRHVRRRGHVELRRGQGAHHRRRRHALRPGRRADRAGPAAGLPRTGPPERAERGPGAQAVVEPGRGRAGAAGHRQRPHRRHRLGAAVPARRAGRPAAGDRRALRPGAGRHGRAAHPAAAARRPGQHALLLLGPVRQRVPGRGGCRAAGGRDLHDLPVRAAARGAAVRRDRPAAAHRGTGPRDPVPPAAPRPVRRRRAHRGGDATRTGGRRHREPL</sequence>
<reference evidence="2" key="1">
    <citation type="submission" date="2020-02" db="EMBL/GenBank/DDBJ databases">
        <authorList>
            <person name="Meier V. D."/>
        </authorList>
    </citation>
    <scope>NUCLEOTIDE SEQUENCE</scope>
    <source>
        <strain evidence="2">AVDCRST_MAG41</strain>
    </source>
</reference>
<feature type="compositionally biased region" description="Basic residues" evidence="1">
    <location>
        <begin position="29"/>
        <end position="42"/>
    </location>
</feature>
<feature type="compositionally biased region" description="Low complexity" evidence="1">
    <location>
        <begin position="249"/>
        <end position="261"/>
    </location>
</feature>